<sequence length="130" mass="14728">MVFPNVDELPEPCLCICKEPILLLVNACPHSTLRHSVAARTSETGRCDSREIWRQEKLASIGTAGLNYPSGPTRQSHQVFKRSTSIICTEFSEPTQSIPQEFTISCYIARNNLTKFEVEQSSSYYHRAFE</sequence>
<evidence type="ECO:0000313" key="2">
    <source>
        <dbReference type="Proteomes" id="UP000886653"/>
    </source>
</evidence>
<evidence type="ECO:0000313" key="1">
    <source>
        <dbReference type="EMBL" id="KAG0143472.1"/>
    </source>
</evidence>
<protein>
    <submittedName>
        <fullName evidence="1">Uncharacterized protein</fullName>
    </submittedName>
</protein>
<accession>A0A9P6ND98</accession>
<dbReference type="AlphaFoldDB" id="A0A9P6ND98"/>
<comment type="caution">
    <text evidence="1">The sequence shown here is derived from an EMBL/GenBank/DDBJ whole genome shotgun (WGS) entry which is preliminary data.</text>
</comment>
<reference evidence="1" key="1">
    <citation type="submission" date="2013-11" db="EMBL/GenBank/DDBJ databases">
        <title>Genome sequence of the fusiform rust pathogen reveals effectors for host alternation and coevolution with pine.</title>
        <authorList>
            <consortium name="DOE Joint Genome Institute"/>
            <person name="Smith K."/>
            <person name="Pendleton A."/>
            <person name="Kubisiak T."/>
            <person name="Anderson C."/>
            <person name="Salamov A."/>
            <person name="Aerts A."/>
            <person name="Riley R."/>
            <person name="Clum A."/>
            <person name="Lindquist E."/>
            <person name="Ence D."/>
            <person name="Campbell M."/>
            <person name="Kronenberg Z."/>
            <person name="Feau N."/>
            <person name="Dhillon B."/>
            <person name="Hamelin R."/>
            <person name="Burleigh J."/>
            <person name="Smith J."/>
            <person name="Yandell M."/>
            <person name="Nelson C."/>
            <person name="Grigoriev I."/>
            <person name="Davis J."/>
        </authorList>
    </citation>
    <scope>NUCLEOTIDE SEQUENCE</scope>
    <source>
        <strain evidence="1">G11</strain>
    </source>
</reference>
<name>A0A9P6ND98_9BASI</name>
<gene>
    <name evidence="1" type="ORF">CROQUDRAFT_96245</name>
</gene>
<dbReference type="Proteomes" id="UP000886653">
    <property type="component" value="Unassembled WGS sequence"/>
</dbReference>
<keyword evidence="2" id="KW-1185">Reference proteome</keyword>
<dbReference type="EMBL" id="MU167318">
    <property type="protein sequence ID" value="KAG0143472.1"/>
    <property type="molecule type" value="Genomic_DNA"/>
</dbReference>
<proteinExistence type="predicted"/>
<organism evidence="1 2">
    <name type="scientific">Cronartium quercuum f. sp. fusiforme G11</name>
    <dbReference type="NCBI Taxonomy" id="708437"/>
    <lineage>
        <taxon>Eukaryota</taxon>
        <taxon>Fungi</taxon>
        <taxon>Dikarya</taxon>
        <taxon>Basidiomycota</taxon>
        <taxon>Pucciniomycotina</taxon>
        <taxon>Pucciniomycetes</taxon>
        <taxon>Pucciniales</taxon>
        <taxon>Coleosporiaceae</taxon>
        <taxon>Cronartium</taxon>
    </lineage>
</organism>